<name>A0A7R9DB19_TIMCR</name>
<dbReference type="PANTHER" id="PTHR21184">
    <property type="entry name" value="MENORIN (DENDRITIC BRANCHING PROTEIN)"/>
    <property type="match status" value="1"/>
</dbReference>
<dbReference type="Pfam" id="PF10223">
    <property type="entry name" value="Menorin_N"/>
    <property type="match status" value="2"/>
</dbReference>
<evidence type="ECO:0000259" key="2">
    <source>
        <dbReference type="Pfam" id="PF10223"/>
    </source>
</evidence>
<evidence type="ECO:0000313" key="3">
    <source>
        <dbReference type="EMBL" id="CAD7409903.1"/>
    </source>
</evidence>
<proteinExistence type="inferred from homology"/>
<dbReference type="AlphaFoldDB" id="A0A7R9DB19"/>
<accession>A0A7R9DB19</accession>
<sequence length="341" mass="38544">MKLASCEEMPSIRKFFHLKNNDLTTVTWAQNVYNNRFFQGALEENVMMMEGSVTLEQRRHDPKNPIPTMYISTRKGKKIRKALGMTLQHLLEMVVDAKSVGVKLNFNQITVFKESIKVLQAMRKEWDQRVLIVYPGCAPCSLCLPPCLAGRQKPSHLTGGIRGAKEVRGEEGDTSGRVTLSCHHPYINKLSDSRAERERESSVLGSQPVRLGVDRRVQCVDQRVQCVDLRVQCVDLRVQCVDRCLCIAGHRSVSCAGQIKFPLWLNADTDDMEDKDIDKFLSLCTHNFPKATISIGMLHKGQKFGSEIGYDAKLVTQMKDTLTRNNDATFGKPERRIRSSS</sequence>
<dbReference type="PANTHER" id="PTHR21184:SF6">
    <property type="entry name" value="CONSERVED PLASMA MEMBRANE PROTEIN"/>
    <property type="match status" value="1"/>
</dbReference>
<dbReference type="GO" id="GO:0005615">
    <property type="term" value="C:extracellular space"/>
    <property type="evidence" value="ECO:0007669"/>
    <property type="project" value="TreeGrafter"/>
</dbReference>
<evidence type="ECO:0000256" key="1">
    <source>
        <dbReference type="ARBA" id="ARBA00044953"/>
    </source>
</evidence>
<organism evidence="3">
    <name type="scientific">Timema cristinae</name>
    <name type="common">Walking stick</name>
    <dbReference type="NCBI Taxonomy" id="61476"/>
    <lineage>
        <taxon>Eukaryota</taxon>
        <taxon>Metazoa</taxon>
        <taxon>Ecdysozoa</taxon>
        <taxon>Arthropoda</taxon>
        <taxon>Hexapoda</taxon>
        <taxon>Insecta</taxon>
        <taxon>Pterygota</taxon>
        <taxon>Neoptera</taxon>
        <taxon>Polyneoptera</taxon>
        <taxon>Phasmatodea</taxon>
        <taxon>Timematodea</taxon>
        <taxon>Timematoidea</taxon>
        <taxon>Timematidae</taxon>
        <taxon>Timema</taxon>
    </lineage>
</organism>
<dbReference type="EMBL" id="OC321351">
    <property type="protein sequence ID" value="CAD7409903.1"/>
    <property type="molecule type" value="Genomic_DNA"/>
</dbReference>
<comment type="similarity">
    <text evidence="1">Belongs to the menorin family.</text>
</comment>
<dbReference type="InterPro" id="IPR019356">
    <property type="entry name" value="Menorin_dom"/>
</dbReference>
<feature type="domain" description="Menorin-like" evidence="2">
    <location>
        <begin position="256"/>
        <end position="324"/>
    </location>
</feature>
<protein>
    <recommendedName>
        <fullName evidence="2">Menorin-like domain-containing protein</fullName>
    </recommendedName>
</protein>
<feature type="domain" description="Menorin-like" evidence="2">
    <location>
        <begin position="22"/>
        <end position="125"/>
    </location>
</feature>
<reference evidence="3" key="1">
    <citation type="submission" date="2020-11" db="EMBL/GenBank/DDBJ databases">
        <authorList>
            <person name="Tran Van P."/>
        </authorList>
    </citation>
    <scope>NUCLEOTIDE SEQUENCE</scope>
</reference>
<gene>
    <name evidence="3" type="ORF">TCEB3V08_LOCUS10231</name>
</gene>